<dbReference type="eggNOG" id="arCOG01925">
    <property type="taxonomic scope" value="Archaea"/>
</dbReference>
<dbReference type="Pfam" id="PF01799">
    <property type="entry name" value="Fer2_2"/>
    <property type="match status" value="1"/>
</dbReference>
<evidence type="ECO:0000259" key="6">
    <source>
        <dbReference type="PROSITE" id="PS51085"/>
    </source>
</evidence>
<dbReference type="GO" id="GO:0046872">
    <property type="term" value="F:metal ion binding"/>
    <property type="evidence" value="ECO:0007669"/>
    <property type="project" value="UniProtKB-KW"/>
</dbReference>
<keyword evidence="1" id="KW-0001">2Fe-2S</keyword>
<dbReference type="GeneID" id="4907316"/>
<dbReference type="PANTHER" id="PTHR44379:SF5">
    <property type="entry name" value="OXIDOREDUCTASE WITH IRON-SULFUR SUBUNIT"/>
    <property type="match status" value="1"/>
</dbReference>
<dbReference type="KEGG" id="smr:Smar_0356"/>
<keyword evidence="2" id="KW-0479">Metal-binding</keyword>
<name>A3DLF8_STAMF</name>
<evidence type="ECO:0000313" key="7">
    <source>
        <dbReference type="EMBL" id="ABN69468.1"/>
    </source>
</evidence>
<dbReference type="PROSITE" id="PS51085">
    <property type="entry name" value="2FE2S_FER_2"/>
    <property type="match status" value="1"/>
</dbReference>
<dbReference type="InterPro" id="IPR012675">
    <property type="entry name" value="Beta-grasp_dom_sf"/>
</dbReference>
<dbReference type="SUPFAM" id="SSF54292">
    <property type="entry name" value="2Fe-2S ferredoxin-like"/>
    <property type="match status" value="1"/>
</dbReference>
<dbReference type="InterPro" id="IPR002888">
    <property type="entry name" value="2Fe-2S-bd"/>
</dbReference>
<gene>
    <name evidence="7" type="ordered locus">Smar_0356</name>
</gene>
<dbReference type="OrthoDB" id="37184at2157"/>
<dbReference type="Pfam" id="PF00111">
    <property type="entry name" value="Fer2"/>
    <property type="match status" value="1"/>
</dbReference>
<feature type="domain" description="2Fe-2S ferredoxin-type" evidence="6">
    <location>
        <begin position="6"/>
        <end position="82"/>
    </location>
</feature>
<dbReference type="InterPro" id="IPR006058">
    <property type="entry name" value="2Fe2S_fd_BS"/>
</dbReference>
<dbReference type="PANTHER" id="PTHR44379">
    <property type="entry name" value="OXIDOREDUCTASE WITH IRON-SULFUR SUBUNIT"/>
    <property type="match status" value="1"/>
</dbReference>
<accession>A3DLF8</accession>
<dbReference type="STRING" id="399550.Smar_0356"/>
<organism evidence="7 8">
    <name type="scientific">Staphylothermus marinus (strain ATCC 43588 / DSM 3639 / JCM 9404 / F1)</name>
    <dbReference type="NCBI Taxonomy" id="399550"/>
    <lineage>
        <taxon>Archaea</taxon>
        <taxon>Thermoproteota</taxon>
        <taxon>Thermoprotei</taxon>
        <taxon>Desulfurococcales</taxon>
        <taxon>Desulfurococcaceae</taxon>
        <taxon>Staphylothermus</taxon>
    </lineage>
</organism>
<evidence type="ECO:0000256" key="3">
    <source>
        <dbReference type="ARBA" id="ARBA00023002"/>
    </source>
</evidence>
<dbReference type="InterPro" id="IPR001041">
    <property type="entry name" value="2Fe-2S_ferredoxin-type"/>
</dbReference>
<evidence type="ECO:0000256" key="5">
    <source>
        <dbReference type="ARBA" id="ARBA00023014"/>
    </source>
</evidence>
<dbReference type="EMBL" id="CP000575">
    <property type="protein sequence ID" value="ABN69468.1"/>
    <property type="molecule type" value="Genomic_DNA"/>
</dbReference>
<dbReference type="AlphaFoldDB" id="A3DLF8"/>
<keyword evidence="3" id="KW-0560">Oxidoreductase</keyword>
<dbReference type="Gene3D" id="3.10.20.30">
    <property type="match status" value="1"/>
</dbReference>
<evidence type="ECO:0000313" key="8">
    <source>
        <dbReference type="Proteomes" id="UP000000254"/>
    </source>
</evidence>
<keyword evidence="8" id="KW-1185">Reference proteome</keyword>
<dbReference type="InterPro" id="IPR036010">
    <property type="entry name" value="2Fe-2S_ferredoxin-like_sf"/>
</dbReference>
<sequence length="180" mass="20234">MEEKLVKVNLKVNGKEYTLEVPPYERLLDTLRYRLGLTSVKEGCGRGECGTCIVLVNGNPRHSCLTLTATLDGAEITTLEGLAPEGKLHAIQVAFLETRGVQCGFCTGGFMLMAKALLDRNPDPSYEEIKEWLSSTLCRCGSYHYYFAAVKLAAKYLKEGKIYFDEKEIRNKYYMKVVGR</sequence>
<dbReference type="PROSITE" id="PS00197">
    <property type="entry name" value="2FE2S_FER_1"/>
    <property type="match status" value="1"/>
</dbReference>
<dbReference type="FunFam" id="3.10.20.30:FF:000020">
    <property type="entry name" value="Xanthine dehydrogenase iron-sulfur subunit"/>
    <property type="match status" value="1"/>
</dbReference>
<protein>
    <submittedName>
        <fullName evidence="7">(2Fe-2S)-binding domain protein</fullName>
    </submittedName>
</protein>
<evidence type="ECO:0000256" key="2">
    <source>
        <dbReference type="ARBA" id="ARBA00022723"/>
    </source>
</evidence>
<keyword evidence="5" id="KW-0411">Iron-sulfur</keyword>
<reference evidence="7 8" key="2">
    <citation type="journal article" date="2009" name="Stand. Genomic Sci.">
        <title>Complete genome sequence of Staphylothermus marinus Stetter and Fiala 1986 type strain F1.</title>
        <authorList>
            <person name="Anderson I.J."/>
            <person name="Sun H."/>
            <person name="Lapidus A."/>
            <person name="Copeland A."/>
            <person name="Glavina Del Rio T."/>
            <person name="Tice H."/>
            <person name="Dalin E."/>
            <person name="Lucas S."/>
            <person name="Barry K."/>
            <person name="Land M."/>
            <person name="Richardson P."/>
            <person name="Huber H."/>
            <person name="Kyrpides N.C."/>
        </authorList>
    </citation>
    <scope>NUCLEOTIDE SEQUENCE [LARGE SCALE GENOMIC DNA]</scope>
    <source>
        <strain evidence="8">ATCC 43588 / DSM 3639 / JCM 9404 / F1</strain>
    </source>
</reference>
<dbReference type="SUPFAM" id="SSF47741">
    <property type="entry name" value="CO dehydrogenase ISP C-domain like"/>
    <property type="match status" value="1"/>
</dbReference>
<dbReference type="InterPro" id="IPR036884">
    <property type="entry name" value="2Fe-2S-bd_dom_sf"/>
</dbReference>
<dbReference type="CDD" id="cd00207">
    <property type="entry name" value="fer2"/>
    <property type="match status" value="1"/>
</dbReference>
<dbReference type="HOGENOM" id="CLU_052511_3_1_2"/>
<reference evidence="8" key="1">
    <citation type="journal article" date="2009" name="BMC Genomics">
        <title>The complete genome sequence of Staphylothermus marinus reveals differences in sulfur metabolism among heterotrophic Crenarchaeota.</title>
        <authorList>
            <person name="Anderson I.J."/>
            <person name="Dharmarajan L."/>
            <person name="Rodriguez J."/>
            <person name="Hooper S."/>
            <person name="Porat I."/>
            <person name="Ulrich L.E."/>
            <person name="Elkins J.G."/>
            <person name="Mavromatis K."/>
            <person name="Sun H."/>
            <person name="Land M."/>
            <person name="Lapidus A."/>
            <person name="Lucas S."/>
            <person name="Barry K."/>
            <person name="Huber H."/>
            <person name="Zhulin I.B."/>
            <person name="Whitman W.B."/>
            <person name="Mukhopadhyay B."/>
            <person name="Woese C."/>
            <person name="Bristow J."/>
            <person name="Kyrpides N."/>
        </authorList>
    </citation>
    <scope>NUCLEOTIDE SEQUENCE [LARGE SCALE GENOMIC DNA]</scope>
    <source>
        <strain evidence="8">ATCC 43588 / DSM 3639 / JCM 9404 / F1</strain>
    </source>
</reference>
<evidence type="ECO:0000256" key="4">
    <source>
        <dbReference type="ARBA" id="ARBA00023004"/>
    </source>
</evidence>
<dbReference type="GO" id="GO:0016491">
    <property type="term" value="F:oxidoreductase activity"/>
    <property type="evidence" value="ECO:0007669"/>
    <property type="project" value="UniProtKB-KW"/>
</dbReference>
<dbReference type="RefSeq" id="WP_011838659.1">
    <property type="nucleotide sequence ID" value="NC_009033.1"/>
</dbReference>
<evidence type="ECO:0000256" key="1">
    <source>
        <dbReference type="ARBA" id="ARBA00022714"/>
    </source>
</evidence>
<proteinExistence type="predicted"/>
<dbReference type="Gene3D" id="1.10.150.120">
    <property type="entry name" value="[2Fe-2S]-binding domain"/>
    <property type="match status" value="1"/>
</dbReference>
<keyword evidence="4" id="KW-0408">Iron</keyword>
<dbReference type="Proteomes" id="UP000000254">
    <property type="component" value="Chromosome"/>
</dbReference>
<dbReference type="InterPro" id="IPR051452">
    <property type="entry name" value="Diverse_Oxidoreductases"/>
</dbReference>
<dbReference type="GO" id="GO:0051537">
    <property type="term" value="F:2 iron, 2 sulfur cluster binding"/>
    <property type="evidence" value="ECO:0007669"/>
    <property type="project" value="UniProtKB-KW"/>
</dbReference>